<dbReference type="Gene3D" id="3.90.79.10">
    <property type="entry name" value="Nucleoside Triphosphate Pyrophosphohydrolase"/>
    <property type="match status" value="1"/>
</dbReference>
<comment type="cofactor">
    <cofactor evidence="2">
        <name>Mg(2+)</name>
        <dbReference type="ChEBI" id="CHEBI:18420"/>
    </cofactor>
</comment>
<proteinExistence type="predicted"/>
<keyword evidence="4" id="KW-0378">Hydrolase</keyword>
<evidence type="ECO:0000256" key="4">
    <source>
        <dbReference type="ARBA" id="ARBA00022801"/>
    </source>
</evidence>
<sequence>MGRTVHPEDLNAAGNGTRHGWWDELLRHPEELQLHIQDRLASCLNEQAVAAAARLYPDASSSVLLLLGCGLSESGCAQDACVILNRRSRRVRQAGDLCCPGGAVEKGLDPILARLLTLPPLPLGRWPHWKRLKQRCPCKARITAVHLATCLRESWEEMRLNPLKVRFLGPLPPERLRLFTKVIHPLVGWIEGVHRFVPNWEVDRIVAIPIRKLLDPENYYRYRLYVDPDMAEHVDPTPRDFRCFLHQDGAQVEVLWGATFRIVTLFLERVFDFVPPDVSQRPFVPGLLNHTYLNGTRA</sequence>
<comment type="cofactor">
    <cofactor evidence="1">
        <name>Mn(2+)</name>
        <dbReference type="ChEBI" id="CHEBI:29035"/>
    </cofactor>
</comment>
<dbReference type="Proteomes" id="UP000184076">
    <property type="component" value="Unassembled WGS sequence"/>
</dbReference>
<dbReference type="PANTHER" id="PTHR12992:SF11">
    <property type="entry name" value="MITOCHONDRIAL COENZYME A DIPHOSPHATASE NUDT8"/>
    <property type="match status" value="1"/>
</dbReference>
<evidence type="ECO:0000256" key="3">
    <source>
        <dbReference type="ARBA" id="ARBA00022723"/>
    </source>
</evidence>
<keyword evidence="8" id="KW-1185">Reference proteome</keyword>
<evidence type="ECO:0000256" key="6">
    <source>
        <dbReference type="ARBA" id="ARBA00023211"/>
    </source>
</evidence>
<reference evidence="8" key="1">
    <citation type="submission" date="2016-11" db="EMBL/GenBank/DDBJ databases">
        <authorList>
            <person name="Varghese N."/>
            <person name="Submissions S."/>
        </authorList>
    </citation>
    <scope>NUCLEOTIDE SEQUENCE [LARGE SCALE GENOMIC DNA]</scope>
    <source>
        <strain evidence="8">DSM 9756</strain>
    </source>
</reference>
<keyword evidence="6" id="KW-0464">Manganese</keyword>
<dbReference type="GO" id="GO:0010945">
    <property type="term" value="F:coenzyme A diphosphatase activity"/>
    <property type="evidence" value="ECO:0007669"/>
    <property type="project" value="InterPro"/>
</dbReference>
<dbReference type="RefSeq" id="WP_073036622.1">
    <property type="nucleotide sequence ID" value="NZ_FQVB01000005.1"/>
</dbReference>
<evidence type="ECO:0008006" key="9">
    <source>
        <dbReference type="Google" id="ProtNLM"/>
    </source>
</evidence>
<accession>A0A1M4UHQ6</accession>
<protein>
    <recommendedName>
        <fullName evidence="9">Nudix hydrolase domain-containing protein</fullName>
    </recommendedName>
</protein>
<keyword evidence="3" id="KW-0479">Metal-binding</keyword>
<dbReference type="GO" id="GO:0046872">
    <property type="term" value="F:metal ion binding"/>
    <property type="evidence" value="ECO:0007669"/>
    <property type="project" value="UniProtKB-KW"/>
</dbReference>
<dbReference type="InterPro" id="IPR045121">
    <property type="entry name" value="CoAse"/>
</dbReference>
<dbReference type="EMBL" id="FQVB01000005">
    <property type="protein sequence ID" value="SHE56195.1"/>
    <property type="molecule type" value="Genomic_DNA"/>
</dbReference>
<evidence type="ECO:0000256" key="2">
    <source>
        <dbReference type="ARBA" id="ARBA00001946"/>
    </source>
</evidence>
<name>A0A1M4UHQ6_9BACT</name>
<evidence type="ECO:0000256" key="1">
    <source>
        <dbReference type="ARBA" id="ARBA00001936"/>
    </source>
</evidence>
<dbReference type="AlphaFoldDB" id="A0A1M4UHQ6"/>
<dbReference type="PANTHER" id="PTHR12992">
    <property type="entry name" value="NUDIX HYDROLASE"/>
    <property type="match status" value="1"/>
</dbReference>
<evidence type="ECO:0000313" key="7">
    <source>
        <dbReference type="EMBL" id="SHE56195.1"/>
    </source>
</evidence>
<evidence type="ECO:0000256" key="5">
    <source>
        <dbReference type="ARBA" id="ARBA00022842"/>
    </source>
</evidence>
<evidence type="ECO:0000313" key="8">
    <source>
        <dbReference type="Proteomes" id="UP000184076"/>
    </source>
</evidence>
<dbReference type="STRING" id="1121391.SAMN02745206_00482"/>
<keyword evidence="5" id="KW-0460">Magnesium</keyword>
<dbReference type="OrthoDB" id="9802805at2"/>
<dbReference type="SUPFAM" id="SSF55811">
    <property type="entry name" value="Nudix"/>
    <property type="match status" value="1"/>
</dbReference>
<dbReference type="CDD" id="cd03426">
    <property type="entry name" value="NUDIX_CoAse_Nudt7"/>
    <property type="match status" value="1"/>
</dbReference>
<gene>
    <name evidence="7" type="ORF">SAMN02745206_00482</name>
</gene>
<organism evidence="7 8">
    <name type="scientific">Desulfacinum infernum DSM 9756</name>
    <dbReference type="NCBI Taxonomy" id="1121391"/>
    <lineage>
        <taxon>Bacteria</taxon>
        <taxon>Pseudomonadati</taxon>
        <taxon>Thermodesulfobacteriota</taxon>
        <taxon>Syntrophobacteria</taxon>
        <taxon>Syntrophobacterales</taxon>
        <taxon>Syntrophobacteraceae</taxon>
        <taxon>Desulfacinum</taxon>
    </lineage>
</organism>
<dbReference type="InterPro" id="IPR015797">
    <property type="entry name" value="NUDIX_hydrolase-like_dom_sf"/>
</dbReference>